<evidence type="ECO:0000313" key="1">
    <source>
        <dbReference type="EMBL" id="OSD05297.1"/>
    </source>
</evidence>
<name>A0A1Y2IW21_TRAC3</name>
<keyword evidence="2" id="KW-1185">Reference proteome</keyword>
<reference evidence="1 2" key="1">
    <citation type="journal article" date="2015" name="Biotechnol. Biofuels">
        <title>Enhanced degradation of softwood versus hardwood by the white-rot fungus Pycnoporus coccineus.</title>
        <authorList>
            <person name="Couturier M."/>
            <person name="Navarro D."/>
            <person name="Chevret D."/>
            <person name="Henrissat B."/>
            <person name="Piumi F."/>
            <person name="Ruiz-Duenas F.J."/>
            <person name="Martinez A.T."/>
            <person name="Grigoriev I.V."/>
            <person name="Riley R."/>
            <person name="Lipzen A."/>
            <person name="Berrin J.G."/>
            <person name="Master E.R."/>
            <person name="Rosso M.N."/>
        </authorList>
    </citation>
    <scope>NUCLEOTIDE SEQUENCE [LARGE SCALE GENOMIC DNA]</scope>
    <source>
        <strain evidence="1 2">BRFM310</strain>
    </source>
</reference>
<dbReference type="Proteomes" id="UP000193067">
    <property type="component" value="Unassembled WGS sequence"/>
</dbReference>
<dbReference type="OrthoDB" id="2753930at2759"/>
<proteinExistence type="predicted"/>
<evidence type="ECO:0000313" key="2">
    <source>
        <dbReference type="Proteomes" id="UP000193067"/>
    </source>
</evidence>
<dbReference type="STRING" id="1353009.A0A1Y2IW21"/>
<sequence length="446" mass="50702">MHHISLNLGDLLIPLLRGSFRCDRTDDVNLWDWACLRPEDTWRAHGDLVAAAGCCLPTSFGCFPRNPAEKINSGYKAWEYQYYLFGLLPGLLWPLWNPVYHKHFCKLVSGVRTALLLVIPADERRIAHTRLLEYVHEFETLYYQRRVDRMHFVRQSIHALVHLIPEQRRVGPGALHSQWTMENYIGNLTREIGSDKEPYANLAERATRRACVNVLKAMFPCFSEDEESLPRGGICLGDGYALLRASDRVARPVAHLDADALVEYLTSLGVAVADWIPAVWKWARLRLPNGQIARTLWKEGERERASNNVRRARMVKVCTTICLVTLRDGTFAEVQYFFRLRLPDDEVCTLAMLAPFSPPDPAIFAETLGVLTVCHYEGDMRRAVVNVKDIVGVVGMVPFPERPGNEDQPARHFVVEKLSIDNSWIGRGDCLDERDGYGDEEGEEGN</sequence>
<gene>
    <name evidence="1" type="ORF">PYCCODRAFT_1362416</name>
</gene>
<accession>A0A1Y2IW21</accession>
<protein>
    <submittedName>
        <fullName evidence="1">Uncharacterized protein</fullName>
    </submittedName>
</protein>
<dbReference type="AlphaFoldDB" id="A0A1Y2IW21"/>
<dbReference type="EMBL" id="KZ084093">
    <property type="protein sequence ID" value="OSD05297.1"/>
    <property type="molecule type" value="Genomic_DNA"/>
</dbReference>
<organism evidence="1 2">
    <name type="scientific">Trametes coccinea (strain BRFM310)</name>
    <name type="common">Pycnoporus coccineus</name>
    <dbReference type="NCBI Taxonomy" id="1353009"/>
    <lineage>
        <taxon>Eukaryota</taxon>
        <taxon>Fungi</taxon>
        <taxon>Dikarya</taxon>
        <taxon>Basidiomycota</taxon>
        <taxon>Agaricomycotina</taxon>
        <taxon>Agaricomycetes</taxon>
        <taxon>Polyporales</taxon>
        <taxon>Polyporaceae</taxon>
        <taxon>Trametes</taxon>
    </lineage>
</organism>